<dbReference type="InterPro" id="IPR036388">
    <property type="entry name" value="WH-like_DNA-bd_sf"/>
</dbReference>
<dbReference type="OrthoDB" id="582199at2"/>
<dbReference type="Pfam" id="PF12802">
    <property type="entry name" value="MarR_2"/>
    <property type="match status" value="1"/>
</dbReference>
<evidence type="ECO:0000313" key="3">
    <source>
        <dbReference type="Proteomes" id="UP000026249"/>
    </source>
</evidence>
<dbReference type="SUPFAM" id="SSF46785">
    <property type="entry name" value="Winged helix' DNA-binding domain"/>
    <property type="match status" value="1"/>
</dbReference>
<reference evidence="2 3" key="1">
    <citation type="submission" date="2014-03" db="EMBL/GenBank/DDBJ databases">
        <title>Draft Genome Sequence of Actibacterium mucosum KCTC 23349, a Marine Alphaproteobacterium with Complex Ionic Requirements Isolated from Mediterranean Seawater at Malvarrosa Beach, Valencia, Spain.</title>
        <authorList>
            <person name="Arahal D.R."/>
            <person name="Shao Z."/>
            <person name="Lai Q."/>
            <person name="Pujalte M.J."/>
        </authorList>
    </citation>
    <scope>NUCLEOTIDE SEQUENCE [LARGE SCALE GENOMIC DNA]</scope>
    <source>
        <strain evidence="2 3">KCTC 23349</strain>
    </source>
</reference>
<dbReference type="CDD" id="cd00090">
    <property type="entry name" value="HTH_ARSR"/>
    <property type="match status" value="1"/>
</dbReference>
<proteinExistence type="predicted"/>
<dbReference type="PANTHER" id="PTHR33164:SF57">
    <property type="entry name" value="MARR-FAMILY TRANSCRIPTIONAL REGULATOR"/>
    <property type="match status" value="1"/>
</dbReference>
<comment type="caution">
    <text evidence="2">The sequence shown here is derived from an EMBL/GenBank/DDBJ whole genome shotgun (WGS) entry which is preliminary data.</text>
</comment>
<gene>
    <name evidence="2" type="ORF">ACMU_16425</name>
</gene>
<organism evidence="2 3">
    <name type="scientific">Actibacterium mucosum KCTC 23349</name>
    <dbReference type="NCBI Taxonomy" id="1454373"/>
    <lineage>
        <taxon>Bacteria</taxon>
        <taxon>Pseudomonadati</taxon>
        <taxon>Pseudomonadota</taxon>
        <taxon>Alphaproteobacteria</taxon>
        <taxon>Rhodobacterales</taxon>
        <taxon>Roseobacteraceae</taxon>
        <taxon>Actibacterium</taxon>
    </lineage>
</organism>
<dbReference type="STRING" id="1454373.ACMU_16425"/>
<evidence type="ECO:0000259" key="1">
    <source>
        <dbReference type="SMART" id="SM00347"/>
    </source>
</evidence>
<keyword evidence="3" id="KW-1185">Reference proteome</keyword>
<dbReference type="GO" id="GO:0003700">
    <property type="term" value="F:DNA-binding transcription factor activity"/>
    <property type="evidence" value="ECO:0007669"/>
    <property type="project" value="InterPro"/>
</dbReference>
<dbReference type="Gene3D" id="1.10.10.10">
    <property type="entry name" value="Winged helix-like DNA-binding domain superfamily/Winged helix DNA-binding domain"/>
    <property type="match status" value="1"/>
</dbReference>
<dbReference type="AlphaFoldDB" id="A0A037ZIN5"/>
<name>A0A037ZIN5_9RHOB</name>
<dbReference type="Proteomes" id="UP000026249">
    <property type="component" value="Unassembled WGS sequence"/>
</dbReference>
<dbReference type="SMART" id="SM00347">
    <property type="entry name" value="HTH_MARR"/>
    <property type="match status" value="1"/>
</dbReference>
<dbReference type="InterPro" id="IPR000835">
    <property type="entry name" value="HTH_MarR-typ"/>
</dbReference>
<dbReference type="GO" id="GO:0006950">
    <property type="term" value="P:response to stress"/>
    <property type="evidence" value="ECO:0007669"/>
    <property type="project" value="TreeGrafter"/>
</dbReference>
<dbReference type="EMBL" id="JFKE01000006">
    <property type="protein sequence ID" value="KAJ54700.1"/>
    <property type="molecule type" value="Genomic_DNA"/>
</dbReference>
<dbReference type="InterPro" id="IPR039422">
    <property type="entry name" value="MarR/SlyA-like"/>
</dbReference>
<dbReference type="PANTHER" id="PTHR33164">
    <property type="entry name" value="TRANSCRIPTIONAL REGULATOR, MARR FAMILY"/>
    <property type="match status" value="1"/>
</dbReference>
<dbReference type="InterPro" id="IPR011991">
    <property type="entry name" value="ArsR-like_HTH"/>
</dbReference>
<feature type="domain" description="HTH marR-type" evidence="1">
    <location>
        <begin position="23"/>
        <end position="125"/>
    </location>
</feature>
<accession>A0A037ZIN5</accession>
<dbReference type="InterPro" id="IPR036390">
    <property type="entry name" value="WH_DNA-bd_sf"/>
</dbReference>
<sequence length="149" mass="15786">MTDPSLARLLLSAFTWFDTALRASLAARGLPELTHAQSLLMAHLQADGIRISELARRVGTTRQAAQKSVAALERAGLVETAPDPTNASARIARLTPAGLRNITAAAEVFAALELRLADRIGAEAAKQLRAALQADWGAPNAIDPAKRET</sequence>
<evidence type="ECO:0000313" key="2">
    <source>
        <dbReference type="EMBL" id="KAJ54700.1"/>
    </source>
</evidence>
<protein>
    <recommendedName>
        <fullName evidence="1">HTH marR-type domain-containing protein</fullName>
    </recommendedName>
</protein>